<comment type="subcellular location">
    <subcellularLocation>
        <location evidence="1">Cytoplasm</location>
    </subcellularLocation>
</comment>
<comment type="function">
    <text evidence="8">Involved in unsaturated fatty acids biosynthesis. Catalyzes the dehydration of short chain beta-hydroxyacyl-ACPs and long chain saturated and unsaturated beta-hydroxyacyl-ACPs.</text>
</comment>
<dbReference type="EC" id="4.2.1.59" evidence="2"/>
<sequence length="259" mass="27422">MPSMPRSSPLPRALGCTLAVAAATAVLPRAFVPAALPRHLAASSSISAWRSAQERPSGNLATGAGVGCLVALCAATAAVAAKARATARCQAEGKEEWKGADYFSGLTESVPLVMDNVAVAKVLPHRYPFLLVDKVVAFEPGKKIVGVKNVTANEPQFTGHFPDRPIMPGVLMVEAMAQLGGLVCLQAPISDGQGEFFFAGIDGIKFRKPVVPGDTLVMEMELLKFREKRGIAKMTGRAFVDGKRAVEVKEFTFALVKDS</sequence>
<dbReference type="GO" id="GO:0019171">
    <property type="term" value="F:(3R)-hydroxyacyl-[acyl-carrier-protein] dehydratase activity"/>
    <property type="evidence" value="ECO:0007669"/>
    <property type="project" value="UniProtKB-EC"/>
</dbReference>
<keyword evidence="7" id="KW-0456">Lyase</keyword>
<dbReference type="SUPFAM" id="SSF54637">
    <property type="entry name" value="Thioesterase/thiol ester dehydrase-isomerase"/>
    <property type="match status" value="1"/>
</dbReference>
<keyword evidence="4" id="KW-0444">Lipid biosynthesis</keyword>
<proteinExistence type="inferred from homology"/>
<dbReference type="FunFam" id="3.10.129.10:FF:000001">
    <property type="entry name" value="3-hydroxyacyl-[acyl-carrier-protein] dehydratase FabZ"/>
    <property type="match status" value="1"/>
</dbReference>
<dbReference type="HAMAP" id="MF_00406">
    <property type="entry name" value="FabZ"/>
    <property type="match status" value="1"/>
</dbReference>
<dbReference type="Pfam" id="PF07977">
    <property type="entry name" value="FabA"/>
    <property type="match status" value="1"/>
</dbReference>
<dbReference type="Gene3D" id="3.10.129.10">
    <property type="entry name" value="Hotdog Thioesterase"/>
    <property type="match status" value="1"/>
</dbReference>
<organism evidence="9">
    <name type="scientific">Gambierdiscus belizeanus</name>
    <dbReference type="NCBI Taxonomy" id="439316"/>
    <lineage>
        <taxon>Eukaryota</taxon>
        <taxon>Sar</taxon>
        <taxon>Alveolata</taxon>
        <taxon>Dinophyceae</taxon>
        <taxon>Gonyaulacales</taxon>
        <taxon>Pyrocystaceae</taxon>
        <taxon>Gambierdiscus</taxon>
    </lineage>
</organism>
<evidence type="ECO:0000256" key="6">
    <source>
        <dbReference type="ARBA" id="ARBA00023098"/>
    </source>
</evidence>
<dbReference type="AlphaFoldDB" id="A0A1S6K873"/>
<evidence type="ECO:0000256" key="7">
    <source>
        <dbReference type="ARBA" id="ARBA00023239"/>
    </source>
</evidence>
<dbReference type="GO" id="GO:0016020">
    <property type="term" value="C:membrane"/>
    <property type="evidence" value="ECO:0007669"/>
    <property type="project" value="GOC"/>
</dbReference>
<evidence type="ECO:0000256" key="4">
    <source>
        <dbReference type="ARBA" id="ARBA00022516"/>
    </source>
</evidence>
<evidence type="ECO:0000256" key="1">
    <source>
        <dbReference type="ARBA" id="ARBA00004496"/>
    </source>
</evidence>
<evidence type="ECO:0000313" key="9">
    <source>
        <dbReference type="EMBL" id="AQS99297.1"/>
    </source>
</evidence>
<keyword evidence="5" id="KW-0441">Lipid A biosynthesis</keyword>
<dbReference type="InterPro" id="IPR013114">
    <property type="entry name" value="FabA_FabZ"/>
</dbReference>
<dbReference type="GO" id="GO:0006633">
    <property type="term" value="P:fatty acid biosynthetic process"/>
    <property type="evidence" value="ECO:0007669"/>
    <property type="project" value="InterPro"/>
</dbReference>
<evidence type="ECO:0000256" key="2">
    <source>
        <dbReference type="ARBA" id="ARBA00013167"/>
    </source>
</evidence>
<reference evidence="9" key="1">
    <citation type="journal article" date="2017" name="J. Eukaryot. Microbiol.">
        <title>Role of Modular Polyketide Synthases in the Production of Polyether Ladder Compounds in Ciguatoxin-producing Gambierdiscus polynesiensis and G.excentricus (Dinophyceae).</title>
        <authorList>
            <person name="Kohli G.S."/>
            <person name="Campbell K."/>
            <person name="John U."/>
            <person name="Smith K.F."/>
            <person name="Fraga S."/>
            <person name="Rhodes L.L."/>
            <person name="Murray S.A."/>
        </authorList>
    </citation>
    <scope>NUCLEOTIDE SEQUENCE</scope>
    <source>
        <strain evidence="9">Contig_40641</strain>
    </source>
</reference>
<dbReference type="GO" id="GO:0009245">
    <property type="term" value="P:lipid A biosynthetic process"/>
    <property type="evidence" value="ECO:0007669"/>
    <property type="project" value="UniProtKB-KW"/>
</dbReference>
<dbReference type="CDD" id="cd01288">
    <property type="entry name" value="FabZ"/>
    <property type="match status" value="1"/>
</dbReference>
<evidence type="ECO:0000256" key="8">
    <source>
        <dbReference type="ARBA" id="ARBA00025049"/>
    </source>
</evidence>
<dbReference type="GO" id="GO:0005737">
    <property type="term" value="C:cytoplasm"/>
    <property type="evidence" value="ECO:0007669"/>
    <property type="project" value="UniProtKB-SubCell"/>
</dbReference>
<dbReference type="NCBIfam" id="TIGR01750">
    <property type="entry name" value="fabZ"/>
    <property type="match status" value="1"/>
</dbReference>
<name>A0A1S6K873_9DINO</name>
<dbReference type="InterPro" id="IPR029069">
    <property type="entry name" value="HotDog_dom_sf"/>
</dbReference>
<dbReference type="EMBL" id="KX395879">
    <property type="protein sequence ID" value="AQS99297.1"/>
    <property type="molecule type" value="Transcribed_RNA"/>
</dbReference>
<dbReference type="PANTHER" id="PTHR30272">
    <property type="entry name" value="3-HYDROXYACYL-[ACYL-CARRIER-PROTEIN] DEHYDRATASE"/>
    <property type="match status" value="1"/>
</dbReference>
<accession>A0A1S6K873</accession>
<dbReference type="PANTHER" id="PTHR30272:SF1">
    <property type="entry name" value="3-HYDROXYACYL-[ACYL-CARRIER-PROTEIN] DEHYDRATASE"/>
    <property type="match status" value="1"/>
</dbReference>
<dbReference type="NCBIfam" id="NF000582">
    <property type="entry name" value="PRK00006.1"/>
    <property type="match status" value="1"/>
</dbReference>
<evidence type="ECO:0000256" key="5">
    <source>
        <dbReference type="ARBA" id="ARBA00022556"/>
    </source>
</evidence>
<evidence type="ECO:0000256" key="3">
    <source>
        <dbReference type="ARBA" id="ARBA00022490"/>
    </source>
</evidence>
<keyword evidence="6" id="KW-0443">Lipid metabolism</keyword>
<protein>
    <recommendedName>
        <fullName evidence="2">3-hydroxyacyl-[acyl-carrier-protein] dehydratase</fullName>
        <ecNumber evidence="2">4.2.1.59</ecNumber>
    </recommendedName>
</protein>
<keyword evidence="3" id="KW-0963">Cytoplasm</keyword>
<dbReference type="InterPro" id="IPR010084">
    <property type="entry name" value="FabZ"/>
</dbReference>